<evidence type="ECO:0000313" key="2">
    <source>
        <dbReference type="Proteomes" id="UP000662857"/>
    </source>
</evidence>
<keyword evidence="2" id="KW-1185">Reference proteome</keyword>
<reference evidence="1" key="1">
    <citation type="submission" date="2021-02" db="EMBL/GenBank/DDBJ databases">
        <title>Natrosporangium hydrolyticum gen. nov., sp. nov, a haloalkaliphilic actinobacterium from a soda solonchak soil.</title>
        <authorList>
            <person name="Sorokin D.Y."/>
            <person name="Khijniak T.V."/>
            <person name="Zakharycheva A.P."/>
            <person name="Boueva O.V."/>
            <person name="Ariskina E.V."/>
            <person name="Hahnke R.L."/>
            <person name="Bunk B."/>
            <person name="Sproer C."/>
            <person name="Schumann P."/>
            <person name="Evtushenko L.I."/>
            <person name="Kublanov I.V."/>
        </authorList>
    </citation>
    <scope>NUCLEOTIDE SEQUENCE</scope>
    <source>
        <strain evidence="1">DSM 106523</strain>
    </source>
</reference>
<evidence type="ECO:0008006" key="3">
    <source>
        <dbReference type="Google" id="ProtNLM"/>
    </source>
</evidence>
<dbReference type="Proteomes" id="UP000662857">
    <property type="component" value="Chromosome"/>
</dbReference>
<dbReference type="RefSeq" id="WP_239677822.1">
    <property type="nucleotide sequence ID" value="NZ_CP070499.1"/>
</dbReference>
<sequence length="78" mass="8546">MLGPHDLGHRVVVRRIVGERAGRPVLSDALGTLTDITDTSLSVATDTAELHIDRRAVVAAKRIPPRPPRRSPRRPPEV</sequence>
<gene>
    <name evidence="1" type="ORF">JQS43_04645</name>
</gene>
<accession>A0A895YDK9</accession>
<dbReference type="KEGG" id="nhy:JQS43_04645"/>
<protein>
    <recommendedName>
        <fullName evidence="3">Ferrous iron transport protein A</fullName>
    </recommendedName>
</protein>
<evidence type="ECO:0000313" key="1">
    <source>
        <dbReference type="EMBL" id="QSB15641.1"/>
    </source>
</evidence>
<organism evidence="1 2">
    <name type="scientific">Natronosporangium hydrolyticum</name>
    <dbReference type="NCBI Taxonomy" id="2811111"/>
    <lineage>
        <taxon>Bacteria</taxon>
        <taxon>Bacillati</taxon>
        <taxon>Actinomycetota</taxon>
        <taxon>Actinomycetes</taxon>
        <taxon>Micromonosporales</taxon>
        <taxon>Micromonosporaceae</taxon>
        <taxon>Natronosporangium</taxon>
    </lineage>
</organism>
<dbReference type="EMBL" id="CP070499">
    <property type="protein sequence ID" value="QSB15641.1"/>
    <property type="molecule type" value="Genomic_DNA"/>
</dbReference>
<proteinExistence type="predicted"/>
<dbReference type="AlphaFoldDB" id="A0A895YDK9"/>
<name>A0A895YDK9_9ACTN</name>